<reference evidence="1" key="1">
    <citation type="submission" date="2012-04" db="EMBL/GenBank/DDBJ databases">
        <title>The Genome Sequence of Loa loa.</title>
        <authorList>
            <consortium name="The Broad Institute Genome Sequencing Platform"/>
            <consortium name="Broad Institute Genome Sequencing Center for Infectious Disease"/>
            <person name="Nutman T.B."/>
            <person name="Fink D.L."/>
            <person name="Russ C."/>
            <person name="Young S."/>
            <person name="Zeng Q."/>
            <person name="Gargeya S."/>
            <person name="Alvarado L."/>
            <person name="Berlin A."/>
            <person name="Chapman S.B."/>
            <person name="Chen Z."/>
            <person name="Freedman E."/>
            <person name="Gellesch M."/>
            <person name="Goldberg J."/>
            <person name="Griggs A."/>
            <person name="Gujja S."/>
            <person name="Heilman E.R."/>
            <person name="Heiman D."/>
            <person name="Howarth C."/>
            <person name="Mehta T."/>
            <person name="Neiman D."/>
            <person name="Pearson M."/>
            <person name="Roberts A."/>
            <person name="Saif S."/>
            <person name="Shea T."/>
            <person name="Shenoy N."/>
            <person name="Sisk P."/>
            <person name="Stolte C."/>
            <person name="Sykes S."/>
            <person name="White J."/>
            <person name="Yandava C."/>
            <person name="Haas B."/>
            <person name="Henn M.R."/>
            <person name="Nusbaum C."/>
            <person name="Birren B."/>
        </authorList>
    </citation>
    <scope>NUCLEOTIDE SEQUENCE [LARGE SCALE GENOMIC DNA]</scope>
</reference>
<protein>
    <submittedName>
        <fullName evidence="1">Uncharacterized protein</fullName>
    </submittedName>
</protein>
<accession>A0A1S0TY80</accession>
<gene>
    <name evidence="1" type="ORF">LOAG_06533</name>
</gene>
<dbReference type="RefSeq" id="XP_003142117.1">
    <property type="nucleotide sequence ID" value="XM_003142069.1"/>
</dbReference>
<name>A0A1S0TY80_LOALO</name>
<dbReference type="InParanoid" id="A0A1S0TY80"/>
<proteinExistence type="predicted"/>
<evidence type="ECO:0000313" key="1">
    <source>
        <dbReference type="EMBL" id="EFO21957.1"/>
    </source>
</evidence>
<dbReference type="KEGG" id="loa:LOAG_06533"/>
<dbReference type="GeneID" id="9943945"/>
<sequence>MRRWRSKSGISTSPKSSVILGTVRSILQVLGTRTGSKDEPVRHWFTMKEVQKRKRWRSEGRYHTSYSLIRKVWMWHQIAGNSSGTQRSGDGLRNPIKFYFDWRWLFILRNGAPLWL</sequence>
<dbReference type="AlphaFoldDB" id="A0A1S0TY80"/>
<dbReference type="CTD" id="9943945"/>
<organism evidence="1">
    <name type="scientific">Loa loa</name>
    <name type="common">Eye worm</name>
    <name type="synonym">Filaria loa</name>
    <dbReference type="NCBI Taxonomy" id="7209"/>
    <lineage>
        <taxon>Eukaryota</taxon>
        <taxon>Metazoa</taxon>
        <taxon>Ecdysozoa</taxon>
        <taxon>Nematoda</taxon>
        <taxon>Chromadorea</taxon>
        <taxon>Rhabditida</taxon>
        <taxon>Spirurina</taxon>
        <taxon>Spiruromorpha</taxon>
        <taxon>Filarioidea</taxon>
        <taxon>Onchocercidae</taxon>
        <taxon>Loa</taxon>
    </lineage>
</organism>
<dbReference type="EMBL" id="JH712071">
    <property type="protein sequence ID" value="EFO21957.1"/>
    <property type="molecule type" value="Genomic_DNA"/>
</dbReference>